<name>A0AAI8VA86_9PEZI</name>
<dbReference type="AlphaFoldDB" id="A0AAI8VA86"/>
<sequence>MRFHANREALACLEMWNKATHASAQVCMSDIDVDRSKTSRHESPSSHRRDFRPQRIIESYESIESGRPPAALGYGREHLSSANKENDLPASEPGEHGVQM</sequence>
<proteinExistence type="predicted"/>
<dbReference type="Proteomes" id="UP001295740">
    <property type="component" value="Unassembled WGS sequence"/>
</dbReference>
<reference evidence="2" key="1">
    <citation type="submission" date="2023-10" db="EMBL/GenBank/DDBJ databases">
        <authorList>
            <person name="Hackl T."/>
        </authorList>
    </citation>
    <scope>NUCLEOTIDE SEQUENCE</scope>
</reference>
<comment type="caution">
    <text evidence="2">The sequence shown here is derived from an EMBL/GenBank/DDBJ whole genome shotgun (WGS) entry which is preliminary data.</text>
</comment>
<keyword evidence="3" id="KW-1185">Reference proteome</keyword>
<feature type="compositionally biased region" description="Basic and acidic residues" evidence="1">
    <location>
        <begin position="34"/>
        <end position="55"/>
    </location>
</feature>
<feature type="compositionally biased region" description="Basic and acidic residues" evidence="1">
    <location>
        <begin position="75"/>
        <end position="87"/>
    </location>
</feature>
<dbReference type="EMBL" id="CAUWAG010000003">
    <property type="protein sequence ID" value="CAJ2500947.1"/>
    <property type="molecule type" value="Genomic_DNA"/>
</dbReference>
<evidence type="ECO:0000313" key="3">
    <source>
        <dbReference type="Proteomes" id="UP001295740"/>
    </source>
</evidence>
<evidence type="ECO:0000313" key="2">
    <source>
        <dbReference type="EMBL" id="CAJ2500947.1"/>
    </source>
</evidence>
<accession>A0AAI8VA86</accession>
<protein>
    <submittedName>
        <fullName evidence="2">Uu.00g038000.m01.CDS01</fullName>
    </submittedName>
</protein>
<evidence type="ECO:0000256" key="1">
    <source>
        <dbReference type="SAM" id="MobiDB-lite"/>
    </source>
</evidence>
<feature type="region of interest" description="Disordered" evidence="1">
    <location>
        <begin position="34"/>
        <end position="100"/>
    </location>
</feature>
<organism evidence="2 3">
    <name type="scientific">Anthostomella pinea</name>
    <dbReference type="NCBI Taxonomy" id="933095"/>
    <lineage>
        <taxon>Eukaryota</taxon>
        <taxon>Fungi</taxon>
        <taxon>Dikarya</taxon>
        <taxon>Ascomycota</taxon>
        <taxon>Pezizomycotina</taxon>
        <taxon>Sordariomycetes</taxon>
        <taxon>Xylariomycetidae</taxon>
        <taxon>Xylariales</taxon>
        <taxon>Xylariaceae</taxon>
        <taxon>Anthostomella</taxon>
    </lineage>
</organism>
<gene>
    <name evidence="2" type="ORF">KHLLAP_LOCUS1415</name>
</gene>